<proteinExistence type="predicted"/>
<dbReference type="EMBL" id="AGNL01041411">
    <property type="protein sequence ID" value="EJK51580.1"/>
    <property type="molecule type" value="Genomic_DNA"/>
</dbReference>
<dbReference type="OrthoDB" id="41894at2759"/>
<keyword evidence="2" id="KW-0812">Transmembrane</keyword>
<organism evidence="3 4">
    <name type="scientific">Thalassiosira oceanica</name>
    <name type="common">Marine diatom</name>
    <dbReference type="NCBI Taxonomy" id="159749"/>
    <lineage>
        <taxon>Eukaryota</taxon>
        <taxon>Sar</taxon>
        <taxon>Stramenopiles</taxon>
        <taxon>Ochrophyta</taxon>
        <taxon>Bacillariophyta</taxon>
        <taxon>Coscinodiscophyceae</taxon>
        <taxon>Thalassiosirophycidae</taxon>
        <taxon>Thalassiosirales</taxon>
        <taxon>Thalassiosiraceae</taxon>
        <taxon>Thalassiosira</taxon>
    </lineage>
</organism>
<dbReference type="Proteomes" id="UP000266841">
    <property type="component" value="Unassembled WGS sequence"/>
</dbReference>
<reference evidence="3 4" key="1">
    <citation type="journal article" date="2012" name="Genome Biol.">
        <title>Genome and low-iron response of an oceanic diatom adapted to chronic iron limitation.</title>
        <authorList>
            <person name="Lommer M."/>
            <person name="Specht M."/>
            <person name="Roy A.S."/>
            <person name="Kraemer L."/>
            <person name="Andreson R."/>
            <person name="Gutowska M.A."/>
            <person name="Wolf J."/>
            <person name="Bergner S.V."/>
            <person name="Schilhabel M.B."/>
            <person name="Klostermeier U.C."/>
            <person name="Beiko R.G."/>
            <person name="Rosenstiel P."/>
            <person name="Hippler M."/>
            <person name="Laroche J."/>
        </authorList>
    </citation>
    <scope>NUCLEOTIDE SEQUENCE [LARGE SCALE GENOMIC DNA]</scope>
    <source>
        <strain evidence="3 4">CCMP1005</strain>
    </source>
</reference>
<feature type="non-terminal residue" evidence="3">
    <location>
        <position position="160"/>
    </location>
</feature>
<evidence type="ECO:0000313" key="4">
    <source>
        <dbReference type="Proteomes" id="UP000266841"/>
    </source>
</evidence>
<comment type="caution">
    <text evidence="3">The sequence shown here is derived from an EMBL/GenBank/DDBJ whole genome shotgun (WGS) entry which is preliminary data.</text>
</comment>
<keyword evidence="4" id="KW-1185">Reference proteome</keyword>
<gene>
    <name evidence="3" type="ORF">THAOC_29235</name>
</gene>
<keyword evidence="2" id="KW-1133">Transmembrane helix</keyword>
<accession>K0REE0</accession>
<feature type="transmembrane region" description="Helical" evidence="2">
    <location>
        <begin position="121"/>
        <end position="146"/>
    </location>
</feature>
<feature type="transmembrane region" description="Helical" evidence="2">
    <location>
        <begin position="80"/>
        <end position="101"/>
    </location>
</feature>
<dbReference type="AlphaFoldDB" id="K0REE0"/>
<evidence type="ECO:0000313" key="3">
    <source>
        <dbReference type="EMBL" id="EJK51580.1"/>
    </source>
</evidence>
<name>K0REE0_THAOC</name>
<feature type="region of interest" description="Disordered" evidence="1">
    <location>
        <begin position="15"/>
        <end position="46"/>
    </location>
</feature>
<protein>
    <submittedName>
        <fullName evidence="3">Uncharacterized protein</fullName>
    </submittedName>
</protein>
<sequence>MFRYMGKGETQGLVTASSSIEDGASQGKRRNSSSKAGPTPFHRRQSYLPVDSKSKSRWLIYDNDGSFNGWFDWLPIEYRVGYWSPFVVLSIICFYTALFALKPELDFPATVLDNKLRLARGSAVFGMPRATAADLGVFLWGILVMVQKKLSQGSMGAFPI</sequence>
<keyword evidence="2" id="KW-0472">Membrane</keyword>
<evidence type="ECO:0000256" key="1">
    <source>
        <dbReference type="SAM" id="MobiDB-lite"/>
    </source>
</evidence>
<evidence type="ECO:0000256" key="2">
    <source>
        <dbReference type="SAM" id="Phobius"/>
    </source>
</evidence>